<gene>
    <name evidence="9" type="primary">100635481</name>
</gene>
<dbReference type="PANTHER" id="PTHR46721:SF3">
    <property type="entry name" value="FORKHEAD BOX N1"/>
    <property type="match status" value="1"/>
</dbReference>
<dbReference type="InterPro" id="IPR036390">
    <property type="entry name" value="WH_DNA-bd_sf"/>
</dbReference>
<dbReference type="STRING" id="400682.A0A1X7V0E0"/>
<evidence type="ECO:0000256" key="1">
    <source>
        <dbReference type="ARBA" id="ARBA00022473"/>
    </source>
</evidence>
<dbReference type="PROSITE" id="PS00658">
    <property type="entry name" value="FORK_HEAD_2"/>
    <property type="match status" value="1"/>
</dbReference>
<evidence type="ECO:0000256" key="2">
    <source>
        <dbReference type="ARBA" id="ARBA00023015"/>
    </source>
</evidence>
<dbReference type="Gene3D" id="1.10.10.10">
    <property type="entry name" value="Winged helix-like DNA-binding domain superfamily/Winged helix DNA-binding domain"/>
    <property type="match status" value="1"/>
</dbReference>
<evidence type="ECO:0000256" key="6">
    <source>
        <dbReference type="PROSITE-ProRule" id="PRU00089"/>
    </source>
</evidence>
<feature type="DNA-binding region" description="Fork-head" evidence="6">
    <location>
        <begin position="83"/>
        <end position="163"/>
    </location>
</feature>
<evidence type="ECO:0000259" key="8">
    <source>
        <dbReference type="PROSITE" id="PS50039"/>
    </source>
</evidence>
<keyword evidence="2" id="KW-0805">Transcription regulation</keyword>
<dbReference type="EnsemblMetazoa" id="Aqu2.1.33416_001">
    <property type="protein sequence ID" value="Aqu2.1.33416_001"/>
    <property type="gene ID" value="Aqu2.1.33416"/>
</dbReference>
<dbReference type="InterPro" id="IPR030456">
    <property type="entry name" value="TF_fork_head_CS_2"/>
</dbReference>
<dbReference type="InterPro" id="IPR001766">
    <property type="entry name" value="Fork_head_dom"/>
</dbReference>
<reference evidence="9" key="2">
    <citation type="submission" date="2017-05" db="UniProtKB">
        <authorList>
            <consortium name="EnsemblMetazoa"/>
        </authorList>
    </citation>
    <scope>IDENTIFICATION</scope>
</reference>
<dbReference type="PRINTS" id="PR00053">
    <property type="entry name" value="FORKHEAD"/>
</dbReference>
<dbReference type="GO" id="GO:0000981">
    <property type="term" value="F:DNA-binding transcription factor activity, RNA polymerase II-specific"/>
    <property type="evidence" value="ECO:0007669"/>
    <property type="project" value="TreeGrafter"/>
</dbReference>
<dbReference type="Proteomes" id="UP000007879">
    <property type="component" value="Unassembled WGS sequence"/>
</dbReference>
<proteinExistence type="predicted"/>
<dbReference type="AlphaFoldDB" id="A0A1X7V0E0"/>
<evidence type="ECO:0000256" key="7">
    <source>
        <dbReference type="SAM" id="MobiDB-lite"/>
    </source>
</evidence>
<dbReference type="EnsemblMetazoa" id="XM_003386128.2">
    <property type="protein sequence ID" value="XP_003386176.1"/>
    <property type="gene ID" value="LOC100635481"/>
</dbReference>
<dbReference type="PANTHER" id="PTHR46721">
    <property type="entry name" value="FORKHEAD BOX PROTEIN N1"/>
    <property type="match status" value="1"/>
</dbReference>
<keyword evidence="1" id="KW-0217">Developmental protein</keyword>
<comment type="subcellular location">
    <subcellularLocation>
        <location evidence="6">Nucleus</location>
    </subcellularLocation>
</comment>
<dbReference type="GO" id="GO:0000976">
    <property type="term" value="F:transcription cis-regulatory region binding"/>
    <property type="evidence" value="ECO:0007669"/>
    <property type="project" value="TreeGrafter"/>
</dbReference>
<dbReference type="SMART" id="SM00339">
    <property type="entry name" value="FH"/>
    <property type="match status" value="1"/>
</dbReference>
<dbReference type="GO" id="GO:0005634">
    <property type="term" value="C:nucleus"/>
    <property type="evidence" value="ECO:0007669"/>
    <property type="project" value="UniProtKB-SubCell"/>
</dbReference>
<reference evidence="10" key="1">
    <citation type="journal article" date="2010" name="Nature">
        <title>The Amphimedon queenslandica genome and the evolution of animal complexity.</title>
        <authorList>
            <person name="Srivastava M."/>
            <person name="Simakov O."/>
            <person name="Chapman J."/>
            <person name="Fahey B."/>
            <person name="Gauthier M.E."/>
            <person name="Mitros T."/>
            <person name="Richards G.S."/>
            <person name="Conaco C."/>
            <person name="Dacre M."/>
            <person name="Hellsten U."/>
            <person name="Larroux C."/>
            <person name="Putnam N.H."/>
            <person name="Stanke M."/>
            <person name="Adamska M."/>
            <person name="Darling A."/>
            <person name="Degnan S.M."/>
            <person name="Oakley T.H."/>
            <person name="Plachetzki D.C."/>
            <person name="Zhai Y."/>
            <person name="Adamski M."/>
            <person name="Calcino A."/>
            <person name="Cummins S.F."/>
            <person name="Goodstein D.M."/>
            <person name="Harris C."/>
            <person name="Jackson D.J."/>
            <person name="Leys S.P."/>
            <person name="Shu S."/>
            <person name="Woodcroft B.J."/>
            <person name="Vervoort M."/>
            <person name="Kosik K.S."/>
            <person name="Manning G."/>
            <person name="Degnan B.M."/>
            <person name="Rokhsar D.S."/>
        </authorList>
    </citation>
    <scope>NUCLEOTIDE SEQUENCE [LARGE SCALE GENOMIC DNA]</scope>
</reference>
<keyword evidence="10" id="KW-1185">Reference proteome</keyword>
<name>A0A1X7V0E0_AMPQE</name>
<dbReference type="InterPro" id="IPR049624">
    <property type="entry name" value="FOXN1_4"/>
</dbReference>
<accession>A0A1X7V0E0</accession>
<organism evidence="9">
    <name type="scientific">Amphimedon queenslandica</name>
    <name type="common">Sponge</name>
    <dbReference type="NCBI Taxonomy" id="400682"/>
    <lineage>
        <taxon>Eukaryota</taxon>
        <taxon>Metazoa</taxon>
        <taxon>Porifera</taxon>
        <taxon>Demospongiae</taxon>
        <taxon>Heteroscleromorpha</taxon>
        <taxon>Haplosclerida</taxon>
        <taxon>Niphatidae</taxon>
        <taxon>Amphimedon</taxon>
    </lineage>
</organism>
<evidence type="ECO:0000256" key="5">
    <source>
        <dbReference type="ARBA" id="ARBA00023242"/>
    </source>
</evidence>
<dbReference type="OrthoDB" id="10070006at2759"/>
<dbReference type="KEGG" id="aqu:100635481"/>
<dbReference type="Pfam" id="PF00250">
    <property type="entry name" value="Forkhead"/>
    <property type="match status" value="1"/>
</dbReference>
<evidence type="ECO:0000256" key="3">
    <source>
        <dbReference type="ARBA" id="ARBA00023125"/>
    </source>
</evidence>
<dbReference type="eggNOG" id="KOG2294">
    <property type="taxonomic scope" value="Eukaryota"/>
</dbReference>
<sequence length="515" mass="57858">MTDELTNLNWLCSISTPKSCGGSVLSPMRSRRPSEDTTGEKRMKILMPSGPLQIKSFPHRRPHLGCYAEEGKQLGNITSYFSRPPCSYSCLIAMALKASSSGCLPVHEIYRFVEQEYPFYKSAPEGWKNSIRHNLSMNQNFIKVQRPDGFQTKKGYYWAANPSRQHILDLEIERALKTMGRELVENIDIRPRTPICSVQVPHEKTIIKEEMTHFSQLPDIATAGNDTVTQSSLEQLNTVAGIKTSMLRHFPVIIKRFEDDSKVNGETVYELIGSSLGLSLIDTNHSIKSFNKQLIPSSIKKQEREDDDCQEGPAAKVLILSHSGVDNEEEEEDDIPSYLKPHYASFECSSATDVGYNEETAAFSGDFGSSDSEDEDQIIEEYVSDEDEELNEVLKVCGEENCLKEEEVAEEEVVVAAKDDANESDKNDEDIKAIYVDLCKDAAPEGLPNISTKEKALSYLYEENEAEREQSPSPELLQLELDGEEWSLPPEALEEENSLLTKEDTDKFGVQLTPE</sequence>
<feature type="region of interest" description="Disordered" evidence="7">
    <location>
        <begin position="494"/>
        <end position="515"/>
    </location>
</feature>
<evidence type="ECO:0000313" key="10">
    <source>
        <dbReference type="Proteomes" id="UP000007879"/>
    </source>
</evidence>
<keyword evidence="5 6" id="KW-0539">Nucleus</keyword>
<dbReference type="PROSITE" id="PS50039">
    <property type="entry name" value="FORK_HEAD_3"/>
    <property type="match status" value="1"/>
</dbReference>
<keyword evidence="4" id="KW-0804">Transcription</keyword>
<dbReference type="SUPFAM" id="SSF46785">
    <property type="entry name" value="Winged helix' DNA-binding domain"/>
    <property type="match status" value="1"/>
</dbReference>
<feature type="domain" description="Fork-head" evidence="8">
    <location>
        <begin position="83"/>
        <end position="163"/>
    </location>
</feature>
<keyword evidence="3 6" id="KW-0238">DNA-binding</keyword>
<dbReference type="InParanoid" id="A0A1X7V0E0"/>
<evidence type="ECO:0000256" key="4">
    <source>
        <dbReference type="ARBA" id="ARBA00023163"/>
    </source>
</evidence>
<dbReference type="InterPro" id="IPR036388">
    <property type="entry name" value="WH-like_DNA-bd_sf"/>
</dbReference>
<evidence type="ECO:0000313" key="9">
    <source>
        <dbReference type="EnsemblMetazoa" id="Aqu2.1.33416_001"/>
    </source>
</evidence>
<protein>
    <recommendedName>
        <fullName evidence="8">Fork-head domain-containing protein</fullName>
    </recommendedName>
</protein>